<proteinExistence type="predicted"/>
<evidence type="ECO:0000256" key="1">
    <source>
        <dbReference type="SAM" id="MobiDB-lite"/>
    </source>
</evidence>
<feature type="compositionally biased region" description="Basic and acidic residues" evidence="1">
    <location>
        <begin position="101"/>
        <end position="115"/>
    </location>
</feature>
<keyword evidence="3" id="KW-1185">Reference proteome</keyword>
<name>A0A1H7IRK8_9ACTN</name>
<organism evidence="2 3">
    <name type="scientific">Nonomuraea pusilla</name>
    <dbReference type="NCBI Taxonomy" id="46177"/>
    <lineage>
        <taxon>Bacteria</taxon>
        <taxon>Bacillati</taxon>
        <taxon>Actinomycetota</taxon>
        <taxon>Actinomycetes</taxon>
        <taxon>Streptosporangiales</taxon>
        <taxon>Streptosporangiaceae</taxon>
        <taxon>Nonomuraea</taxon>
    </lineage>
</organism>
<dbReference type="AlphaFoldDB" id="A0A1H7IRK8"/>
<feature type="compositionally biased region" description="Basic residues" evidence="1">
    <location>
        <begin position="81"/>
        <end position="91"/>
    </location>
</feature>
<sequence>MTPGETPPPRSRRGSGRPREHRERHGGPPPHPALKRATASPRSRPRGNLRPYATSSRSCAAPASAVPEPKDQPRSSACSRTPRRSAPKNRAPRSVTASSCENRRSGARPRTEHLPHPVQMHHIQEDPPTPQARRRRQIADEATTPAHIHLARHVHPHPPPLTVRTGRRPPRPRPAPIRLAAAVRSHEERLTDLFTGRRHHGAPSPSPYAACSPDSAKPSSSASPTPPTNSTPPTPPAPWPPPPSSAPPDHRPTPPLVVMTAPCPL</sequence>
<reference evidence="2 3" key="1">
    <citation type="submission" date="2016-10" db="EMBL/GenBank/DDBJ databases">
        <authorList>
            <person name="de Groot N.N."/>
        </authorList>
    </citation>
    <scope>NUCLEOTIDE SEQUENCE [LARGE SCALE GENOMIC DNA]</scope>
    <source>
        <strain evidence="2 3">DSM 43357</strain>
    </source>
</reference>
<dbReference type="Proteomes" id="UP000198953">
    <property type="component" value="Unassembled WGS sequence"/>
</dbReference>
<feature type="compositionally biased region" description="Low complexity" evidence="1">
    <location>
        <begin position="207"/>
        <end position="223"/>
    </location>
</feature>
<feature type="compositionally biased region" description="Pro residues" evidence="1">
    <location>
        <begin position="224"/>
        <end position="246"/>
    </location>
</feature>
<dbReference type="STRING" id="46177.SAMN05660976_00894"/>
<dbReference type="EMBL" id="FOBF01000002">
    <property type="protein sequence ID" value="SEK64552.1"/>
    <property type="molecule type" value="Genomic_DNA"/>
</dbReference>
<gene>
    <name evidence="2" type="ORF">SAMN05660976_00894</name>
</gene>
<protein>
    <submittedName>
        <fullName evidence="2">Uncharacterized protein</fullName>
    </submittedName>
</protein>
<feature type="region of interest" description="Disordered" evidence="1">
    <location>
        <begin position="1"/>
        <end position="265"/>
    </location>
</feature>
<accession>A0A1H7IRK8</accession>
<feature type="compositionally biased region" description="Basic and acidic residues" evidence="1">
    <location>
        <begin position="17"/>
        <end position="26"/>
    </location>
</feature>
<evidence type="ECO:0000313" key="3">
    <source>
        <dbReference type="Proteomes" id="UP000198953"/>
    </source>
</evidence>
<evidence type="ECO:0000313" key="2">
    <source>
        <dbReference type="EMBL" id="SEK64552.1"/>
    </source>
</evidence>